<keyword evidence="3" id="KW-1185">Reference proteome</keyword>
<dbReference type="GO" id="GO:0005737">
    <property type="term" value="C:cytoplasm"/>
    <property type="evidence" value="ECO:0007669"/>
    <property type="project" value="TreeGrafter"/>
</dbReference>
<dbReference type="Pfam" id="PF15142">
    <property type="entry name" value="INCA1"/>
    <property type="match status" value="1"/>
</dbReference>
<feature type="region of interest" description="Disordered" evidence="1">
    <location>
        <begin position="1"/>
        <end position="27"/>
    </location>
</feature>
<dbReference type="PANTHER" id="PTHR37341">
    <property type="entry name" value="PROTEIN INCA1"/>
    <property type="match status" value="1"/>
</dbReference>
<reference evidence="2" key="1">
    <citation type="journal article" date="2023" name="DNA Res.">
        <title>Chromosome-level genome assembly of Phrynocephalus forsythii using third-generation DNA sequencing and Hi-C analysis.</title>
        <authorList>
            <person name="Qi Y."/>
            <person name="Zhao W."/>
            <person name="Zhao Y."/>
            <person name="Niu C."/>
            <person name="Cao S."/>
            <person name="Zhang Y."/>
        </authorList>
    </citation>
    <scope>NUCLEOTIDE SEQUENCE</scope>
    <source>
        <tissue evidence="2">Muscle</tissue>
    </source>
</reference>
<evidence type="ECO:0000256" key="1">
    <source>
        <dbReference type="SAM" id="MobiDB-lite"/>
    </source>
</evidence>
<protein>
    <recommendedName>
        <fullName evidence="4">Protein INCA1</fullName>
    </recommendedName>
</protein>
<accession>A0A9Q0XGF1</accession>
<sequence>MAPPPLLSGISMRRPPPLSESSLEEGGPCVGCIAAAGEEKTPAQTTTACYFLEGQEEDWERSPAAMEKQLSLRRAPRLGGPAVELPMPFATQSKRVSRCSPAAATPRSSTSSGDIWGQLSQQPSSHWMEEYNEAPPLLTSGGVVFRRPAGEAEAGALPWQGIATLEKLPSPKELCPRRRKGAKRKRLDDARALSVFYHLEELKRRQDHIDQLKKAQWGVRVPDRCCDGAESGPAPPTKAVCQEEPPSPFSAPAPPQLYGRRPIFPRYPDAQLLYPEWNPTMKKQLGLPRETPVLSYTVATQERLPGAPGGRCLPEEDFWGFRLQSEE</sequence>
<dbReference type="GO" id="GO:0030332">
    <property type="term" value="F:cyclin binding"/>
    <property type="evidence" value="ECO:0007669"/>
    <property type="project" value="TreeGrafter"/>
</dbReference>
<evidence type="ECO:0000313" key="3">
    <source>
        <dbReference type="Proteomes" id="UP001142489"/>
    </source>
</evidence>
<dbReference type="GO" id="GO:0004861">
    <property type="term" value="F:cyclin-dependent protein serine/threonine kinase inhibitor activity"/>
    <property type="evidence" value="ECO:0007669"/>
    <property type="project" value="TreeGrafter"/>
</dbReference>
<dbReference type="GO" id="GO:0008285">
    <property type="term" value="P:negative regulation of cell population proliferation"/>
    <property type="evidence" value="ECO:0007669"/>
    <property type="project" value="TreeGrafter"/>
</dbReference>
<dbReference type="Proteomes" id="UP001142489">
    <property type="component" value="Unassembled WGS sequence"/>
</dbReference>
<dbReference type="OrthoDB" id="9833817at2759"/>
<comment type="caution">
    <text evidence="2">The sequence shown here is derived from an EMBL/GenBank/DDBJ whole genome shotgun (WGS) entry which is preliminary data.</text>
</comment>
<evidence type="ECO:0008006" key="4">
    <source>
        <dbReference type="Google" id="ProtNLM"/>
    </source>
</evidence>
<dbReference type="PANTHER" id="PTHR37341:SF1">
    <property type="entry name" value="PROTEIN INCA1"/>
    <property type="match status" value="1"/>
</dbReference>
<feature type="region of interest" description="Disordered" evidence="1">
    <location>
        <begin position="93"/>
        <end position="119"/>
    </location>
</feature>
<name>A0A9Q0XGF1_9SAUR</name>
<organism evidence="2 3">
    <name type="scientific">Phrynocephalus forsythii</name>
    <dbReference type="NCBI Taxonomy" id="171643"/>
    <lineage>
        <taxon>Eukaryota</taxon>
        <taxon>Metazoa</taxon>
        <taxon>Chordata</taxon>
        <taxon>Craniata</taxon>
        <taxon>Vertebrata</taxon>
        <taxon>Euteleostomi</taxon>
        <taxon>Lepidosauria</taxon>
        <taxon>Squamata</taxon>
        <taxon>Bifurcata</taxon>
        <taxon>Unidentata</taxon>
        <taxon>Episquamata</taxon>
        <taxon>Toxicofera</taxon>
        <taxon>Iguania</taxon>
        <taxon>Acrodonta</taxon>
        <taxon>Agamidae</taxon>
        <taxon>Agaminae</taxon>
        <taxon>Phrynocephalus</taxon>
    </lineage>
</organism>
<evidence type="ECO:0000313" key="2">
    <source>
        <dbReference type="EMBL" id="KAJ7313308.1"/>
    </source>
</evidence>
<gene>
    <name evidence="2" type="ORF">JRQ81_004597</name>
</gene>
<feature type="region of interest" description="Disordered" evidence="1">
    <location>
        <begin position="229"/>
        <end position="249"/>
    </location>
</feature>
<feature type="compositionally biased region" description="Low complexity" evidence="1">
    <location>
        <begin position="98"/>
        <end position="112"/>
    </location>
</feature>
<dbReference type="AlphaFoldDB" id="A0A9Q0XGF1"/>
<dbReference type="InterPro" id="IPR026238">
    <property type="entry name" value="INCA1"/>
</dbReference>
<dbReference type="EMBL" id="JAPFRF010000012">
    <property type="protein sequence ID" value="KAJ7313308.1"/>
    <property type="molecule type" value="Genomic_DNA"/>
</dbReference>
<proteinExistence type="predicted"/>